<dbReference type="KEGG" id="vg:77945460"/>
<accession>A0A873WJQ9</accession>
<sequence>MLGAHFYNEIIRKNIIGFGTLFNNITLKKVDPSDNSVLEEEKVPLAYGPKAKFLTRLEQNPDVDRKIAITLPRLYFEMTGIQYDAQRKTSPIQKYRTIIQDDGTEVREQYVPVPYNIEFELGIIAKNQDDGLQILEQILPYFQPSFNITLNMIPDMNEKRDVAIILNSVQYDDAWDDNFLDRRYITWTLSFTCKSYIYGPFDQAGVIKKAIVYEGINAAVPQRTTKVTYTPKALEDKNNDGVVDAFDDALLTGSDDFGFNEGIELL</sequence>
<dbReference type="InterPro" id="IPR031997">
    <property type="entry name" value="T4-gp15_tss"/>
</dbReference>
<evidence type="ECO:0000313" key="2">
    <source>
        <dbReference type="Proteomes" id="UP000662754"/>
    </source>
</evidence>
<reference evidence="1" key="1">
    <citation type="submission" date="2020-10" db="EMBL/GenBank/DDBJ databases">
        <title>The Isolation and Genome Sequence of a Novel Cyanophage S-H9-2 from the Yellow Sea, China.</title>
        <authorList>
            <person name="Jiang T."/>
            <person name="Luo L."/>
        </authorList>
    </citation>
    <scope>NUCLEOTIDE SEQUENCE</scope>
</reference>
<dbReference type="RefSeq" id="YP_010669290.1">
    <property type="nucleotide sequence ID" value="NC_070960.1"/>
</dbReference>
<dbReference type="Gene3D" id="3.30.2000.40">
    <property type="entry name" value="Myoviridae tail sheath stabiliser"/>
    <property type="match status" value="1"/>
</dbReference>
<keyword evidence="2" id="KW-1185">Reference proteome</keyword>
<dbReference type="EMBL" id="MW147367">
    <property type="protein sequence ID" value="QPB08305.1"/>
    <property type="molecule type" value="Genomic_DNA"/>
</dbReference>
<evidence type="ECO:0000313" key="1">
    <source>
        <dbReference type="EMBL" id="QPB08305.1"/>
    </source>
</evidence>
<dbReference type="Proteomes" id="UP000662754">
    <property type="component" value="Segment"/>
</dbReference>
<dbReference type="InterPro" id="IPR038553">
    <property type="entry name" value="T4-gp15_tss_sf"/>
</dbReference>
<name>A0A873WJQ9_9CAUD</name>
<organism evidence="1 2">
    <name type="scientific">Synechococcus phage S-H9-2</name>
    <dbReference type="NCBI Taxonomy" id="2783669"/>
    <lineage>
        <taxon>Viruses</taxon>
        <taxon>Duplodnaviria</taxon>
        <taxon>Heunggongvirae</taxon>
        <taxon>Uroviricota</taxon>
        <taxon>Caudoviricetes</taxon>
        <taxon>Pantevenvirales</taxon>
        <taxon>Kyanoviridae</taxon>
        <taxon>Yushanluvirus</taxon>
        <taxon>Yushanluvirus satich</taxon>
    </lineage>
</organism>
<dbReference type="Pfam" id="PF16724">
    <property type="entry name" value="T4-gp15_tss"/>
    <property type="match status" value="1"/>
</dbReference>
<dbReference type="GeneID" id="77945460"/>
<proteinExistence type="predicted"/>
<protein>
    <submittedName>
        <fullName evidence="1">Tail assembly protein</fullName>
    </submittedName>
</protein>